<gene>
    <name evidence="2" type="ORF">MERR_LOCUS16288</name>
</gene>
<comment type="caution">
    <text evidence="2">The sequence shown here is derived from an EMBL/GenBank/DDBJ whole genome shotgun (WGS) entry which is preliminary data.</text>
</comment>
<sequence>MLEEVKELKSGGVFERVAGRSYGSCGGGEASTVEYCWSRKNFEKAWNHLMDDGTEIMGLYGMGGVGKTTLLERINNKFKVQMMGLKKSFMLWFPATTGREDSR</sequence>
<evidence type="ECO:0000259" key="1">
    <source>
        <dbReference type="Pfam" id="PF00931"/>
    </source>
</evidence>
<proteinExistence type="predicted"/>
<reference evidence="2" key="1">
    <citation type="submission" date="2020-01" db="EMBL/GenBank/DDBJ databases">
        <authorList>
            <person name="Mishra B."/>
        </authorList>
    </citation>
    <scope>NUCLEOTIDE SEQUENCE [LARGE SCALE GENOMIC DNA]</scope>
</reference>
<keyword evidence="3" id="KW-1185">Reference proteome</keyword>
<name>A0A6D2IJF2_9BRAS</name>
<dbReference type="EMBL" id="CACVBM020001075">
    <property type="protein sequence ID" value="CAA7029053.1"/>
    <property type="molecule type" value="Genomic_DNA"/>
</dbReference>
<dbReference type="GO" id="GO:0043531">
    <property type="term" value="F:ADP binding"/>
    <property type="evidence" value="ECO:0007669"/>
    <property type="project" value="InterPro"/>
</dbReference>
<dbReference type="Pfam" id="PF00931">
    <property type="entry name" value="NB-ARC"/>
    <property type="match status" value="1"/>
</dbReference>
<accession>A0A6D2IJF2</accession>
<dbReference type="AlphaFoldDB" id="A0A6D2IJF2"/>
<dbReference type="OrthoDB" id="1937110at2759"/>
<protein>
    <recommendedName>
        <fullName evidence="1">NB-ARC domain-containing protein</fullName>
    </recommendedName>
</protein>
<dbReference type="Gene3D" id="3.40.50.300">
    <property type="entry name" value="P-loop containing nucleotide triphosphate hydrolases"/>
    <property type="match status" value="1"/>
</dbReference>
<evidence type="ECO:0000313" key="3">
    <source>
        <dbReference type="Proteomes" id="UP000467841"/>
    </source>
</evidence>
<organism evidence="2 3">
    <name type="scientific">Microthlaspi erraticum</name>
    <dbReference type="NCBI Taxonomy" id="1685480"/>
    <lineage>
        <taxon>Eukaryota</taxon>
        <taxon>Viridiplantae</taxon>
        <taxon>Streptophyta</taxon>
        <taxon>Embryophyta</taxon>
        <taxon>Tracheophyta</taxon>
        <taxon>Spermatophyta</taxon>
        <taxon>Magnoliopsida</taxon>
        <taxon>eudicotyledons</taxon>
        <taxon>Gunneridae</taxon>
        <taxon>Pentapetalae</taxon>
        <taxon>rosids</taxon>
        <taxon>malvids</taxon>
        <taxon>Brassicales</taxon>
        <taxon>Brassicaceae</taxon>
        <taxon>Coluteocarpeae</taxon>
        <taxon>Microthlaspi</taxon>
    </lineage>
</organism>
<feature type="domain" description="NB-ARC" evidence="1">
    <location>
        <begin position="40"/>
        <end position="79"/>
    </location>
</feature>
<dbReference type="SUPFAM" id="SSF52540">
    <property type="entry name" value="P-loop containing nucleoside triphosphate hydrolases"/>
    <property type="match status" value="1"/>
</dbReference>
<dbReference type="InterPro" id="IPR027417">
    <property type="entry name" value="P-loop_NTPase"/>
</dbReference>
<dbReference type="Proteomes" id="UP000467841">
    <property type="component" value="Unassembled WGS sequence"/>
</dbReference>
<evidence type="ECO:0000313" key="2">
    <source>
        <dbReference type="EMBL" id="CAA7029053.1"/>
    </source>
</evidence>
<dbReference type="InterPro" id="IPR002182">
    <property type="entry name" value="NB-ARC"/>
</dbReference>